<sequence length="62" mass="6387">MAGGGGGISHGNNGKEYPGNLTLYVTMTCIVAAMGGLIFGYDIGISGSVDLEYNMNSQNIEL</sequence>
<reference evidence="2 3" key="1">
    <citation type="submission" date="2020-09" db="EMBL/GenBank/DDBJ databases">
        <title>De no assembly of potato wild relative species, Solanum commersonii.</title>
        <authorList>
            <person name="Cho K."/>
        </authorList>
    </citation>
    <scope>NUCLEOTIDE SEQUENCE [LARGE SCALE GENOMIC DNA]</scope>
    <source>
        <strain evidence="2">LZ3.2</strain>
        <tissue evidence="2">Leaf</tissue>
    </source>
</reference>
<gene>
    <name evidence="2" type="ORF">H5410_013830</name>
</gene>
<name>A0A9J5ZPA6_SOLCO</name>
<feature type="transmembrane region" description="Helical" evidence="1">
    <location>
        <begin position="21"/>
        <end position="41"/>
    </location>
</feature>
<organism evidence="2 3">
    <name type="scientific">Solanum commersonii</name>
    <name type="common">Commerson's wild potato</name>
    <name type="synonym">Commerson's nightshade</name>
    <dbReference type="NCBI Taxonomy" id="4109"/>
    <lineage>
        <taxon>Eukaryota</taxon>
        <taxon>Viridiplantae</taxon>
        <taxon>Streptophyta</taxon>
        <taxon>Embryophyta</taxon>
        <taxon>Tracheophyta</taxon>
        <taxon>Spermatophyta</taxon>
        <taxon>Magnoliopsida</taxon>
        <taxon>eudicotyledons</taxon>
        <taxon>Gunneridae</taxon>
        <taxon>Pentapetalae</taxon>
        <taxon>asterids</taxon>
        <taxon>lamiids</taxon>
        <taxon>Solanales</taxon>
        <taxon>Solanaceae</taxon>
        <taxon>Solanoideae</taxon>
        <taxon>Solaneae</taxon>
        <taxon>Solanum</taxon>
    </lineage>
</organism>
<dbReference type="AlphaFoldDB" id="A0A9J5ZPA6"/>
<dbReference type="EMBL" id="JACXVP010000003">
    <property type="protein sequence ID" value="KAG5614006.1"/>
    <property type="molecule type" value="Genomic_DNA"/>
</dbReference>
<accession>A0A9J5ZPA6</accession>
<evidence type="ECO:0008006" key="4">
    <source>
        <dbReference type="Google" id="ProtNLM"/>
    </source>
</evidence>
<protein>
    <recommendedName>
        <fullName evidence="4">Sugar transporter</fullName>
    </recommendedName>
</protein>
<evidence type="ECO:0000256" key="1">
    <source>
        <dbReference type="SAM" id="Phobius"/>
    </source>
</evidence>
<evidence type="ECO:0000313" key="2">
    <source>
        <dbReference type="EMBL" id="KAG5614006.1"/>
    </source>
</evidence>
<keyword evidence="3" id="KW-1185">Reference proteome</keyword>
<keyword evidence="1" id="KW-0472">Membrane</keyword>
<comment type="caution">
    <text evidence="2">The sequence shown here is derived from an EMBL/GenBank/DDBJ whole genome shotgun (WGS) entry which is preliminary data.</text>
</comment>
<keyword evidence="1" id="KW-0812">Transmembrane</keyword>
<proteinExistence type="predicted"/>
<dbReference type="OrthoDB" id="1651023at2759"/>
<dbReference type="Proteomes" id="UP000824120">
    <property type="component" value="Chromosome 3"/>
</dbReference>
<evidence type="ECO:0000313" key="3">
    <source>
        <dbReference type="Proteomes" id="UP000824120"/>
    </source>
</evidence>
<keyword evidence="1" id="KW-1133">Transmembrane helix</keyword>